<dbReference type="RefSeq" id="WP_090648822.1">
    <property type="nucleotide sequence ID" value="NZ_CBCRYE010000002.1"/>
</dbReference>
<name>A0A1G4SGN3_9CAUL</name>
<dbReference type="OrthoDB" id="7520791at2"/>
<proteinExistence type="predicted"/>
<dbReference type="SUPFAM" id="SSF48208">
    <property type="entry name" value="Six-hairpin glycosidases"/>
    <property type="match status" value="1"/>
</dbReference>
<dbReference type="GO" id="GO:0005975">
    <property type="term" value="P:carbohydrate metabolic process"/>
    <property type="evidence" value="ECO:0007669"/>
    <property type="project" value="InterPro"/>
</dbReference>
<dbReference type="STRING" id="260084.SAMN02927928_2674"/>
<keyword evidence="3" id="KW-1185">Reference proteome</keyword>
<evidence type="ECO:0000313" key="2">
    <source>
        <dbReference type="EMBL" id="SCW68201.1"/>
    </source>
</evidence>
<sequence>MTTVDHKASKQNPHPETPGFTPETLNARFEILAANEPESQWPLGDYTVSTHHGRDSLWVVVRKPGQGGIALRTYPIMGQNIIVEAHRREDGGDWTVETHSGVYRISLTFRGDNFLRMTSRLVPSHDLLVVFWPRDLYVLDENDDPRQAEGRVEAGQRGLNAGLCYLCLKKPAFGSVLYMQNLTALNPFFVDTKTKPDGVVGGQWPELGYQPPGSPNGDSPPVDPLKAGQDYVISDALISLRDDCGANEFEVARNFVAMLADIYPHLDKPQPEYRDWIWRADKTLLDLKTSPDVTQVHDGRTYIRPYVAAEYPDSMVQMTVLKSLREYEAWRGCRDPFSDNLADAMEGFFDNELRTLRRYLPDVGDDKDRDAVDSWYIYHPLMNLARLALKGEAWADTLFRKSIAFTVKAAHHFKYRWPIQYDLTNLKVIEKDRGDGLGQTDVGGFYAYVMLLAHELTHDATYVAEARAALKALENNRFELVYQTNLTAWGALACLRLWQMEDDPHYLDQAYVFIAGLMHNCELWASKIGWAGHYTNFFGVTCLHDGPYMAAYEAFEVFEAFDEALKISGPDLPEALKLLMCEYRRYALDVLWSFYPDLLPAESLSDTVRNGHIDRALSLPLEDIYGDGSPAGQVGQEVYGAGSAFVLASRAYFACGNAPFRLFADYPANIEPKDGCIGIQLKGPKGCVARLRLIALDDKAGLPEVSIERLETTDSGNTYVEYRPAADAEITVRWTV</sequence>
<dbReference type="AlphaFoldDB" id="A0A1G4SGN3"/>
<evidence type="ECO:0000256" key="1">
    <source>
        <dbReference type="SAM" id="MobiDB-lite"/>
    </source>
</evidence>
<dbReference type="EMBL" id="FMTS01000004">
    <property type="protein sequence ID" value="SCW68201.1"/>
    <property type="molecule type" value="Genomic_DNA"/>
</dbReference>
<reference evidence="3" key="1">
    <citation type="submission" date="2016-10" db="EMBL/GenBank/DDBJ databases">
        <authorList>
            <person name="Varghese N."/>
            <person name="Submissions S."/>
        </authorList>
    </citation>
    <scope>NUCLEOTIDE SEQUENCE [LARGE SCALE GENOMIC DNA]</scope>
    <source>
        <strain evidence="3">CGMCC 1.3431</strain>
    </source>
</reference>
<accession>A0A1G4SGN3</accession>
<protein>
    <submittedName>
        <fullName evidence="2">Uncharacterized protein</fullName>
    </submittedName>
</protein>
<gene>
    <name evidence="2" type="ORF">SAMN02927928_2674</name>
</gene>
<organism evidence="2 3">
    <name type="scientific">Asticcacaulis taihuensis</name>
    <dbReference type="NCBI Taxonomy" id="260084"/>
    <lineage>
        <taxon>Bacteria</taxon>
        <taxon>Pseudomonadati</taxon>
        <taxon>Pseudomonadota</taxon>
        <taxon>Alphaproteobacteria</taxon>
        <taxon>Caulobacterales</taxon>
        <taxon>Caulobacteraceae</taxon>
        <taxon>Asticcacaulis</taxon>
    </lineage>
</organism>
<feature type="region of interest" description="Disordered" evidence="1">
    <location>
        <begin position="201"/>
        <end position="224"/>
    </location>
</feature>
<evidence type="ECO:0000313" key="3">
    <source>
        <dbReference type="Proteomes" id="UP000199150"/>
    </source>
</evidence>
<feature type="region of interest" description="Disordered" evidence="1">
    <location>
        <begin position="1"/>
        <end position="22"/>
    </location>
</feature>
<dbReference type="InterPro" id="IPR008928">
    <property type="entry name" value="6-hairpin_glycosidase_sf"/>
</dbReference>
<dbReference type="Proteomes" id="UP000199150">
    <property type="component" value="Unassembled WGS sequence"/>
</dbReference>